<dbReference type="AlphaFoldDB" id="A0A553N6I8"/>
<protein>
    <recommendedName>
        <fullName evidence="4">Vinculin</fullName>
    </recommendedName>
</protein>
<evidence type="ECO:0000313" key="3">
    <source>
        <dbReference type="Proteomes" id="UP000318571"/>
    </source>
</evidence>
<evidence type="ECO:0000256" key="1">
    <source>
        <dbReference type="SAM" id="MobiDB-lite"/>
    </source>
</evidence>
<reference evidence="2 3" key="1">
    <citation type="journal article" date="2018" name="Nat. Ecol. Evol.">
        <title>Genomic signatures of mitonuclear coevolution across populations of Tigriopus californicus.</title>
        <authorList>
            <person name="Barreto F.S."/>
            <person name="Watson E.T."/>
            <person name="Lima T.G."/>
            <person name="Willett C.S."/>
            <person name="Edmands S."/>
            <person name="Li W."/>
            <person name="Burton R.S."/>
        </authorList>
    </citation>
    <scope>NUCLEOTIDE SEQUENCE [LARGE SCALE GENOMIC DNA]</scope>
    <source>
        <strain evidence="2 3">San Diego</strain>
    </source>
</reference>
<comment type="caution">
    <text evidence="2">The sequence shown here is derived from an EMBL/GenBank/DDBJ whole genome shotgun (WGS) entry which is preliminary data.</text>
</comment>
<dbReference type="EMBL" id="VCGU01000459">
    <property type="protein sequence ID" value="TRY61052.1"/>
    <property type="molecule type" value="Genomic_DNA"/>
</dbReference>
<name>A0A553N6I8_TIGCA</name>
<feature type="region of interest" description="Disordered" evidence="1">
    <location>
        <begin position="1"/>
        <end position="23"/>
    </location>
</feature>
<keyword evidence="3" id="KW-1185">Reference proteome</keyword>
<evidence type="ECO:0000313" key="2">
    <source>
        <dbReference type="EMBL" id="TRY61052.1"/>
    </source>
</evidence>
<organism evidence="2 3">
    <name type="scientific">Tigriopus californicus</name>
    <name type="common">Marine copepod</name>
    <dbReference type="NCBI Taxonomy" id="6832"/>
    <lineage>
        <taxon>Eukaryota</taxon>
        <taxon>Metazoa</taxon>
        <taxon>Ecdysozoa</taxon>
        <taxon>Arthropoda</taxon>
        <taxon>Crustacea</taxon>
        <taxon>Multicrustacea</taxon>
        <taxon>Hexanauplia</taxon>
        <taxon>Copepoda</taxon>
        <taxon>Harpacticoida</taxon>
        <taxon>Harpacticidae</taxon>
        <taxon>Tigriopus</taxon>
    </lineage>
</organism>
<gene>
    <name evidence="2" type="ORF">TCAL_17190</name>
</gene>
<dbReference type="Proteomes" id="UP000318571">
    <property type="component" value="Chromosome 8"/>
</dbReference>
<sequence length="107" mass="11048">MDNQAQATPQHPQPPLYAPPDLQTAMTGMVEGDIEVGVKSVDVIAAIKADPYGDRRQERAKQAAACARSAANAARHVATSSPTPGALRAARLAESLASTAETLAATL</sequence>
<evidence type="ECO:0008006" key="4">
    <source>
        <dbReference type="Google" id="ProtNLM"/>
    </source>
</evidence>
<feature type="compositionally biased region" description="Low complexity" evidence="1">
    <location>
        <begin position="1"/>
        <end position="10"/>
    </location>
</feature>
<accession>A0A553N6I8</accession>
<proteinExistence type="predicted"/>